<gene>
    <name evidence="8" type="ORF">SMD44_06029</name>
</gene>
<evidence type="ECO:0000256" key="6">
    <source>
        <dbReference type="SAM" id="MobiDB-lite"/>
    </source>
</evidence>
<dbReference type="RefSeq" id="WP_087885913.1">
    <property type="nucleotide sequence ID" value="NZ_CP021748.1"/>
</dbReference>
<evidence type="ECO:0000256" key="3">
    <source>
        <dbReference type="ARBA" id="ARBA00022777"/>
    </source>
</evidence>
<dbReference type="InterPro" id="IPR015943">
    <property type="entry name" value="WD40/YVTN_repeat-like_dom_sf"/>
</dbReference>
<feature type="region of interest" description="Disordered" evidence="6">
    <location>
        <begin position="323"/>
        <end position="361"/>
    </location>
</feature>
<feature type="binding site" evidence="5">
    <location>
        <position position="53"/>
    </location>
    <ligand>
        <name>ATP</name>
        <dbReference type="ChEBI" id="CHEBI:30616"/>
    </ligand>
</feature>
<keyword evidence="3" id="KW-0418">Kinase</keyword>
<dbReference type="InterPro" id="IPR011009">
    <property type="entry name" value="Kinase-like_dom_sf"/>
</dbReference>
<evidence type="ECO:0000256" key="5">
    <source>
        <dbReference type="PROSITE-ProRule" id="PRU10141"/>
    </source>
</evidence>
<dbReference type="Proteomes" id="UP000195880">
    <property type="component" value="Chromosome"/>
</dbReference>
<keyword evidence="4 5" id="KW-0067">ATP-binding</keyword>
<dbReference type="GO" id="GO:0005524">
    <property type="term" value="F:ATP binding"/>
    <property type="evidence" value="ECO:0007669"/>
    <property type="project" value="UniProtKB-UniRule"/>
</dbReference>
<dbReference type="SUPFAM" id="SSF56112">
    <property type="entry name" value="Protein kinase-like (PK-like)"/>
    <property type="match status" value="1"/>
</dbReference>
<evidence type="ECO:0000259" key="7">
    <source>
        <dbReference type="PROSITE" id="PS50011"/>
    </source>
</evidence>
<dbReference type="Gene3D" id="1.10.510.10">
    <property type="entry name" value="Transferase(Phosphotransferase) domain 1"/>
    <property type="match status" value="1"/>
</dbReference>
<reference evidence="8 9" key="1">
    <citation type="submission" date="2017-05" db="EMBL/GenBank/DDBJ databases">
        <title>Streptomyces alboflavus Genome sequencing and assembly.</title>
        <authorList>
            <person name="Wang Y."/>
            <person name="Du B."/>
            <person name="Ding Y."/>
            <person name="Liu H."/>
            <person name="Hou Q."/>
            <person name="Liu K."/>
            <person name="Wang C."/>
            <person name="Yao L."/>
        </authorList>
    </citation>
    <scope>NUCLEOTIDE SEQUENCE [LARGE SCALE GENOMIC DNA]</scope>
    <source>
        <strain evidence="8 9">MDJK44</strain>
    </source>
</reference>
<keyword evidence="1" id="KW-0808">Transferase</keyword>
<dbReference type="Pfam" id="PF13360">
    <property type="entry name" value="PQQ_2"/>
    <property type="match status" value="1"/>
</dbReference>
<sequence>MLVPLPPGTPRRIGPHTLLARIGAGGMGEVFLARRDRRGDRDGQGVPPLVAVKVVRQDLDLDDAFRARFRREIAAARAVTGPFTAALVDADADAERPWLATEYIAGPSLADVVERCGPLPVPAVRALGAALARALTAVHGARVLHRDLKPANVLLAPDGPRLIDFGIAQAFEATALTMTGVLVGTPGFLAPEQIEGSHAVVPASDVFSLGAVLCHAATGRGPFDDPEAAAVVFRIVRGDADLSDVPPELRDTLAACLHPTPENRPTPEALATTLSAPGDGTPPSPSPAPALFPWPADVLSLFAEYREAVAASERAHDQGGFADAATTAGASGPRLRAEPSPTLGAAPAPPPVTPPAAAPPRRGRRRLWVLAAALTTAGLAVAAVTLPDALRDGPGDDPSKKPPGAPRAVADRVVTAYGNQDHSGEFGPSAADRAKRPDDWRFWSRERSRGMDGMGKGCVLTGDTLVCRDGRGAARALNAATGADRWSTRGFPSAPSGSQENPPEADAERVYVPSERGVSALGVKRGDVVWRHGTPRYAGLIAMTHAQGVVYTAEFNLDGAPDPYTTTVRARNAETGRQLWQTTLKGKPQGTPLVRGGVLYTALENGGVLALSAKDGDRAARVAKPLCDSLLGHRDALVCWSRTEDGVRILDPDTLAVRRTVGTGKPLAPPVVGSADVLVISHSPRPRSPNRLTGYAWRSGKRLWDLPAGGDATALALSKDRVFVVNSFDVRGVPLDGDAERVTTWSIPYSATGPEPKTLYTPLFLGGAVFAESGKGPIVSGRIL</sequence>
<feature type="region of interest" description="Disordered" evidence="6">
    <location>
        <begin position="257"/>
        <end position="289"/>
    </location>
</feature>
<dbReference type="InterPro" id="IPR002372">
    <property type="entry name" value="PQQ_rpt_dom"/>
</dbReference>
<name>A0A1Z1WJD0_9ACTN</name>
<dbReference type="InterPro" id="IPR018391">
    <property type="entry name" value="PQQ_b-propeller_rpt"/>
</dbReference>
<feature type="domain" description="Protein kinase" evidence="7">
    <location>
        <begin position="16"/>
        <end position="274"/>
    </location>
</feature>
<organism evidence="8 9">
    <name type="scientific">Streptomyces alboflavus</name>
    <dbReference type="NCBI Taxonomy" id="67267"/>
    <lineage>
        <taxon>Bacteria</taxon>
        <taxon>Bacillati</taxon>
        <taxon>Actinomycetota</taxon>
        <taxon>Actinomycetes</taxon>
        <taxon>Kitasatosporales</taxon>
        <taxon>Streptomycetaceae</taxon>
        <taxon>Streptomyces</taxon>
    </lineage>
</organism>
<feature type="compositionally biased region" description="Low complexity" evidence="6">
    <location>
        <begin position="323"/>
        <end position="332"/>
    </location>
</feature>
<dbReference type="InterPro" id="IPR000719">
    <property type="entry name" value="Prot_kinase_dom"/>
</dbReference>
<dbReference type="InterPro" id="IPR011047">
    <property type="entry name" value="Quinoprotein_ADH-like_sf"/>
</dbReference>
<dbReference type="EMBL" id="CP021748">
    <property type="protein sequence ID" value="ARX86557.1"/>
    <property type="molecule type" value="Genomic_DNA"/>
</dbReference>
<dbReference type="SUPFAM" id="SSF50998">
    <property type="entry name" value="Quinoprotein alcohol dehydrogenase-like"/>
    <property type="match status" value="1"/>
</dbReference>
<dbReference type="STRING" id="67267.GCA_000716675_05990"/>
<evidence type="ECO:0000256" key="4">
    <source>
        <dbReference type="ARBA" id="ARBA00022840"/>
    </source>
</evidence>
<evidence type="ECO:0000313" key="9">
    <source>
        <dbReference type="Proteomes" id="UP000195880"/>
    </source>
</evidence>
<dbReference type="AlphaFoldDB" id="A0A1Z1WJD0"/>
<evidence type="ECO:0000256" key="1">
    <source>
        <dbReference type="ARBA" id="ARBA00022679"/>
    </source>
</evidence>
<feature type="compositionally biased region" description="Pro residues" evidence="6">
    <location>
        <begin position="347"/>
        <end position="358"/>
    </location>
</feature>
<dbReference type="PROSITE" id="PS00107">
    <property type="entry name" value="PROTEIN_KINASE_ATP"/>
    <property type="match status" value="1"/>
</dbReference>
<dbReference type="OrthoDB" id="3971273at2"/>
<dbReference type="InterPro" id="IPR017441">
    <property type="entry name" value="Protein_kinase_ATP_BS"/>
</dbReference>
<evidence type="ECO:0000256" key="2">
    <source>
        <dbReference type="ARBA" id="ARBA00022741"/>
    </source>
</evidence>
<dbReference type="PANTHER" id="PTHR43289:SF34">
    <property type="entry name" value="SERINE_THREONINE-PROTEIN KINASE YBDM-RELATED"/>
    <property type="match status" value="1"/>
</dbReference>
<proteinExistence type="predicted"/>
<dbReference type="PANTHER" id="PTHR43289">
    <property type="entry name" value="MITOGEN-ACTIVATED PROTEIN KINASE KINASE KINASE 20-RELATED"/>
    <property type="match status" value="1"/>
</dbReference>
<dbReference type="CDD" id="cd14014">
    <property type="entry name" value="STKc_PknB_like"/>
    <property type="match status" value="1"/>
</dbReference>
<dbReference type="SMART" id="SM00564">
    <property type="entry name" value="PQQ"/>
    <property type="match status" value="4"/>
</dbReference>
<feature type="region of interest" description="Disordered" evidence="6">
    <location>
        <begin position="480"/>
        <end position="507"/>
    </location>
</feature>
<dbReference type="eggNOG" id="COG0515">
    <property type="taxonomic scope" value="Bacteria"/>
</dbReference>
<dbReference type="InterPro" id="IPR008271">
    <property type="entry name" value="Ser/Thr_kinase_AS"/>
</dbReference>
<dbReference type="PROSITE" id="PS00108">
    <property type="entry name" value="PROTEIN_KINASE_ST"/>
    <property type="match status" value="1"/>
</dbReference>
<feature type="compositionally biased region" description="Pro residues" evidence="6">
    <location>
        <begin position="280"/>
        <end position="289"/>
    </location>
</feature>
<dbReference type="KEGG" id="salf:SMD44_06029"/>
<dbReference type="GO" id="GO:0004674">
    <property type="term" value="F:protein serine/threonine kinase activity"/>
    <property type="evidence" value="ECO:0007669"/>
    <property type="project" value="TreeGrafter"/>
</dbReference>
<protein>
    <recommendedName>
        <fullName evidence="7">Protein kinase domain-containing protein</fullName>
    </recommendedName>
</protein>
<dbReference type="Pfam" id="PF00069">
    <property type="entry name" value="Pkinase"/>
    <property type="match status" value="1"/>
</dbReference>
<keyword evidence="9" id="KW-1185">Reference proteome</keyword>
<dbReference type="SMART" id="SM00220">
    <property type="entry name" value="S_TKc"/>
    <property type="match status" value="1"/>
</dbReference>
<keyword evidence="2 5" id="KW-0547">Nucleotide-binding</keyword>
<accession>A0A1Z1WJD0</accession>
<dbReference type="Gene3D" id="2.130.10.10">
    <property type="entry name" value="YVTN repeat-like/Quinoprotein amine dehydrogenase"/>
    <property type="match status" value="1"/>
</dbReference>
<dbReference type="Gene3D" id="2.40.10.480">
    <property type="match status" value="1"/>
</dbReference>
<dbReference type="Gene3D" id="3.30.200.20">
    <property type="entry name" value="Phosphorylase Kinase, domain 1"/>
    <property type="match status" value="1"/>
</dbReference>
<dbReference type="PROSITE" id="PS50011">
    <property type="entry name" value="PROTEIN_KINASE_DOM"/>
    <property type="match status" value="1"/>
</dbReference>
<evidence type="ECO:0000313" key="8">
    <source>
        <dbReference type="EMBL" id="ARX86557.1"/>
    </source>
</evidence>